<dbReference type="Pfam" id="PF13620">
    <property type="entry name" value="CarboxypepD_reg"/>
    <property type="match status" value="1"/>
</dbReference>
<evidence type="ECO:0000259" key="1">
    <source>
        <dbReference type="Pfam" id="PF25183"/>
    </source>
</evidence>
<dbReference type="OrthoDB" id="97893at2"/>
<dbReference type="EMBL" id="OMOD01000101">
    <property type="protein sequence ID" value="SPF37890.1"/>
    <property type="molecule type" value="Genomic_DNA"/>
</dbReference>
<feature type="domain" description="TonB-dependent transporter Oar-like beta-barrel" evidence="1">
    <location>
        <begin position="258"/>
        <end position="338"/>
    </location>
</feature>
<dbReference type="Proteomes" id="UP000238701">
    <property type="component" value="Unassembled WGS sequence"/>
</dbReference>
<feature type="domain" description="TonB-dependent transporter Oar-like beta-barrel" evidence="1">
    <location>
        <begin position="342"/>
        <end position="1186"/>
    </location>
</feature>
<sequence length="1234" mass="132361">MSAYDLRRTAANSSRLFWMIFSAALLISLLLCMPVLSQTTASQGSIQGTVSDQTNAVVTDAIITIASRTTGQVVTVKTSSAGTYNSGGLPVGDYLVRVQAKGFKTAQLTIAVQIAVTSSGNVKLEVGQETTTIDVQTSAIVVNAEQSTVQGVLNAEQIDNMPVNGRSFLDLAQLEPGVQMQDGGNFDPTKVGYNSLSINGDYGRTPRIEVDGLDVSDETVGTTTQNVALSSIQEFNIGRSSFDISSEITGTGTVNVATRSGTNDYHGQAFYQFRDYRAGFANLPGGISPQFQRNQFGGRFGGAIIKNKLFFFIDSERLKQDTAYDVVVGPPFQALTQGLDSPFKTSQASGRLDWQATDKIRVFYKFAYDWNYSTNSAGYGFSLYANRDYTPTHAVGIDINEGNWSHTIRMGFFKFHNQIIGATNGQPASINPFPSVEVGFNDVSLTTGPNNLAPQQTLQTNKQLKYDASRVWGAHIIRFGATLNGIVTGGFASFNGLGPFLNTYVNAAGLSAGVQPTPFYSCGLTNFAGCSTNIGDYPLTSAYIGNGQGFSDELPAFGYPAGGLFDDRLEAYVGDSWKIKPNLTVNYGLRYLRDTGRTDADLAPIPCSAVTQSILSDGYPGCTGNLLDQWGPGLGNRIRQPNLNFAPQVGFAWDPWHNGKTSIRGGGGLYYENNIFENVSFERENKLATGLFNQIPFLYCDPNAAGTSPNPSNPYYQSLPFPMPGGPPVTSVDGYDLATQVCYSPLGPTGSYEGAAKAIADLQAEYVAATNAVGTKGPNPNFVGNTLTLGYPYYPNFRTARSYQMNLGFERQIGKGGVLSVDYLRNIGLHFQVGIDVNRIGDSRYLNLAAAQNAIASTLAACQVSTIDQAIQGCPGLYPATPTTPAGPASITDFANNGLDSGNVYNAGYSVYYAWGGQFNPDTGAAFAGVNPSLGNLNMNYPMGRSVYDGLQSEYRLQVADPFRGVKNLNLQLNYTLSRFESNNGYDQHFTTNAWDYRNPTAFMGPTLQDRTHQFKFGAIFDIAHHGPRLSLIGSFASPQPSDLRIPVYTSTGEIFRSDLTGDGTTGDFLNTANGIGHPGTFMRSITPKNLDAYLQNFNNTVAGTLTPAGHALVNAALFRPDQLVSLGAVVQPIQVPTGSNAGNGYYKDVDTVLSWPFKIREGISILPSISFFNVFNFVNYGTLGGVLLGGPGAINGTPAGVNDATNTIRIGRGSGVFAVGAPREAEFGLRIDF</sequence>
<keyword evidence="2" id="KW-0675">Receptor</keyword>
<dbReference type="AlphaFoldDB" id="A0A2U3KED2"/>
<dbReference type="GO" id="GO:0030246">
    <property type="term" value="F:carbohydrate binding"/>
    <property type="evidence" value="ECO:0007669"/>
    <property type="project" value="InterPro"/>
</dbReference>
<protein>
    <submittedName>
        <fullName evidence="2">TonB-dependent receptor plug</fullName>
    </submittedName>
</protein>
<dbReference type="Pfam" id="PF25183">
    <property type="entry name" value="OMP_b-brl_4"/>
    <property type="match status" value="2"/>
</dbReference>
<organism evidence="2 3">
    <name type="scientific">Candidatus Sulfotelmatobacter kueseliae</name>
    <dbReference type="NCBI Taxonomy" id="2042962"/>
    <lineage>
        <taxon>Bacteria</taxon>
        <taxon>Pseudomonadati</taxon>
        <taxon>Acidobacteriota</taxon>
        <taxon>Terriglobia</taxon>
        <taxon>Terriglobales</taxon>
        <taxon>Candidatus Korobacteraceae</taxon>
        <taxon>Candidatus Sulfotelmatobacter</taxon>
    </lineage>
</organism>
<gene>
    <name evidence="2" type="ORF">SBA1_190022</name>
</gene>
<reference evidence="3" key="1">
    <citation type="submission" date="2018-02" db="EMBL/GenBank/DDBJ databases">
        <authorList>
            <person name="Hausmann B."/>
        </authorList>
    </citation>
    <scope>NUCLEOTIDE SEQUENCE [LARGE SCALE GENOMIC DNA]</scope>
    <source>
        <strain evidence="3">Peat soil MAG SbA1</strain>
    </source>
</reference>
<dbReference type="Gene3D" id="2.60.40.1120">
    <property type="entry name" value="Carboxypeptidase-like, regulatory domain"/>
    <property type="match status" value="1"/>
</dbReference>
<proteinExistence type="predicted"/>
<dbReference type="SUPFAM" id="SSF49452">
    <property type="entry name" value="Starch-binding domain-like"/>
    <property type="match status" value="1"/>
</dbReference>
<accession>A0A2U3KED2</accession>
<dbReference type="SUPFAM" id="SSF56935">
    <property type="entry name" value="Porins"/>
    <property type="match status" value="1"/>
</dbReference>
<dbReference type="InterPro" id="IPR013784">
    <property type="entry name" value="Carb-bd-like_fold"/>
</dbReference>
<evidence type="ECO:0000313" key="2">
    <source>
        <dbReference type="EMBL" id="SPF37890.1"/>
    </source>
</evidence>
<name>A0A2U3KED2_9BACT</name>
<dbReference type="InterPro" id="IPR057601">
    <property type="entry name" value="Oar-like_b-barrel"/>
</dbReference>
<evidence type="ECO:0000313" key="3">
    <source>
        <dbReference type="Proteomes" id="UP000238701"/>
    </source>
</evidence>